<comment type="caution">
    <text evidence="1">The sequence shown here is derived from an EMBL/GenBank/DDBJ whole genome shotgun (WGS) entry which is preliminary data.</text>
</comment>
<keyword evidence="2" id="KW-1185">Reference proteome</keyword>
<gene>
    <name evidence="1" type="ORF">GCM10011375_20760</name>
</gene>
<name>A0ACB5PRS4_9BACT</name>
<sequence>MTATARERILAATRANHFEANPLPTVPQFTGNDSVERFTEVLQSIGGQIVRVPACQPLAEVVQELFPAAGSVASPLLPATITIDEQTPTAVLDTVDVAVLGGIFGVAENACIWLPEVNMLHRALPLITQHLVLVLSEQNIVANMHEAYARVQDVGGYGLFIAGPSKTADIEQSLVIGAHGARSLTVLLTT</sequence>
<accession>A0ACB5PRS4</accession>
<protein>
    <submittedName>
        <fullName evidence="1">Uncharacterized protein</fullName>
    </submittedName>
</protein>
<organism evidence="1 2">
    <name type="scientific">Hymenobacter qilianensis</name>
    <dbReference type="NCBI Taxonomy" id="1385715"/>
    <lineage>
        <taxon>Bacteria</taxon>
        <taxon>Pseudomonadati</taxon>
        <taxon>Bacteroidota</taxon>
        <taxon>Cytophagia</taxon>
        <taxon>Cytophagales</taxon>
        <taxon>Hymenobacteraceae</taxon>
        <taxon>Hymenobacter</taxon>
    </lineage>
</organism>
<dbReference type="Proteomes" id="UP000605392">
    <property type="component" value="Unassembled WGS sequence"/>
</dbReference>
<dbReference type="EMBL" id="BMFN01000002">
    <property type="protein sequence ID" value="GGF65647.1"/>
    <property type="molecule type" value="Genomic_DNA"/>
</dbReference>
<evidence type="ECO:0000313" key="2">
    <source>
        <dbReference type="Proteomes" id="UP000605392"/>
    </source>
</evidence>
<proteinExistence type="predicted"/>
<reference evidence="1 2" key="1">
    <citation type="journal article" date="2019" name="Int. J. Syst. Evol. Microbiol.">
        <title>The Global Catalogue of Microorganisms (GCM) 10K type strain sequencing project: providing services to taxonomists for standard genome sequencing and annotation.</title>
        <authorList>
            <consortium name="The Broad Institute Genomics Platform"/>
            <consortium name="The Broad Institute Genome Sequencing Center for Infectious Disease"/>
            <person name="Wu L."/>
            <person name="Ma J."/>
        </authorList>
    </citation>
    <scope>NUCLEOTIDE SEQUENCE [LARGE SCALE GENOMIC DNA]</scope>
    <source>
        <strain evidence="1 2">CGMCC 1.12720</strain>
    </source>
</reference>
<evidence type="ECO:0000313" key="1">
    <source>
        <dbReference type="EMBL" id="GGF65647.1"/>
    </source>
</evidence>